<accession>A0A841E413</accession>
<evidence type="ECO:0000313" key="1">
    <source>
        <dbReference type="EMBL" id="MBB5997472.1"/>
    </source>
</evidence>
<comment type="caution">
    <text evidence="1">The sequence shown here is derived from an EMBL/GenBank/DDBJ whole genome shotgun (WGS) entry which is preliminary data.</text>
</comment>
<name>A0A841E413_9ACTN</name>
<proteinExistence type="predicted"/>
<sequence>MPAQPVGGARHDLQQGAFGHAYLDRLGQLLHRLRSTGDAAPAQPGHAVVDEQVGVVGVPDLQRGGRVQVLVLEVGDEPFGGVGQADLGAERGQLLLALGPRQQVLGPVGVLA</sequence>
<keyword evidence="2" id="KW-1185">Reference proteome</keyword>
<reference evidence="1 2" key="1">
    <citation type="submission" date="2020-08" db="EMBL/GenBank/DDBJ databases">
        <title>Sequencing the genomes of 1000 actinobacteria strains.</title>
        <authorList>
            <person name="Klenk H.-P."/>
        </authorList>
    </citation>
    <scope>NUCLEOTIDE SEQUENCE [LARGE SCALE GENOMIC DNA]</scope>
    <source>
        <strain evidence="1 2">DSM 44593</strain>
    </source>
</reference>
<organism evidence="1 2">
    <name type="scientific">Streptomonospora salina</name>
    <dbReference type="NCBI Taxonomy" id="104205"/>
    <lineage>
        <taxon>Bacteria</taxon>
        <taxon>Bacillati</taxon>
        <taxon>Actinomycetota</taxon>
        <taxon>Actinomycetes</taxon>
        <taxon>Streptosporangiales</taxon>
        <taxon>Nocardiopsidaceae</taxon>
        <taxon>Streptomonospora</taxon>
    </lineage>
</organism>
<dbReference type="EMBL" id="JACHLY010000001">
    <property type="protein sequence ID" value="MBB5997472.1"/>
    <property type="molecule type" value="Genomic_DNA"/>
</dbReference>
<dbReference type="AlphaFoldDB" id="A0A841E413"/>
<protein>
    <submittedName>
        <fullName evidence="1">Uncharacterized protein</fullName>
    </submittedName>
</protein>
<dbReference type="Proteomes" id="UP000578077">
    <property type="component" value="Unassembled WGS sequence"/>
</dbReference>
<gene>
    <name evidence="1" type="ORF">HNR25_001223</name>
</gene>
<dbReference type="RefSeq" id="WP_246464735.1">
    <property type="nucleotide sequence ID" value="NZ_JACHLY010000001.1"/>
</dbReference>
<evidence type="ECO:0000313" key="2">
    <source>
        <dbReference type="Proteomes" id="UP000578077"/>
    </source>
</evidence>